<reference evidence="1" key="1">
    <citation type="submission" date="2023-02" db="EMBL/GenBank/DDBJ databases">
        <title>Description of Roseinatronobacter alkalisoli sp. nov., an alkaliphilic bacerium isolated from soda soil.</title>
        <authorList>
            <person name="Wei W."/>
        </authorList>
    </citation>
    <scope>NUCLEOTIDE SEQUENCE</scope>
    <source>
        <strain evidence="1">HJB301</strain>
    </source>
</reference>
<accession>A0ABT5TER8</accession>
<name>A0ABT5TER8_9RHOB</name>
<sequence length="119" mass="13342">MTRTNLRPIKARDTRVLAAVLGRHLPGIANITGDKDSDEYKREVGMRLVGIILDEELEALWGWIADINQMTPQELDDGEPDLPLAILTDLYKGDQLKGFLEQLQSLVPRKETTESLSTV</sequence>
<protein>
    <submittedName>
        <fullName evidence="1">Uncharacterized protein</fullName>
    </submittedName>
</protein>
<evidence type="ECO:0000313" key="1">
    <source>
        <dbReference type="EMBL" id="MDD7973444.1"/>
    </source>
</evidence>
<keyword evidence="2" id="KW-1185">Reference proteome</keyword>
<evidence type="ECO:0000313" key="2">
    <source>
        <dbReference type="Proteomes" id="UP001431784"/>
    </source>
</evidence>
<organism evidence="1 2">
    <name type="scientific">Roseinatronobacter alkalisoli</name>
    <dbReference type="NCBI Taxonomy" id="3028235"/>
    <lineage>
        <taxon>Bacteria</taxon>
        <taxon>Pseudomonadati</taxon>
        <taxon>Pseudomonadota</taxon>
        <taxon>Alphaproteobacteria</taxon>
        <taxon>Rhodobacterales</taxon>
        <taxon>Paracoccaceae</taxon>
        <taxon>Roseinatronobacter</taxon>
    </lineage>
</organism>
<comment type="caution">
    <text evidence="1">The sequence shown here is derived from an EMBL/GenBank/DDBJ whole genome shotgun (WGS) entry which is preliminary data.</text>
</comment>
<dbReference type="RefSeq" id="WP_274354113.1">
    <property type="nucleotide sequence ID" value="NZ_JAQZSM010000034.1"/>
</dbReference>
<dbReference type="Proteomes" id="UP001431784">
    <property type="component" value="Unassembled WGS sequence"/>
</dbReference>
<proteinExistence type="predicted"/>
<gene>
    <name evidence="1" type="ORF">PUT78_20475</name>
</gene>
<dbReference type="EMBL" id="JAQZSM010000034">
    <property type="protein sequence ID" value="MDD7973444.1"/>
    <property type="molecule type" value="Genomic_DNA"/>
</dbReference>